<accession>A0A1Y2CVT0</accession>
<evidence type="ECO:0000259" key="10">
    <source>
        <dbReference type="PROSITE" id="PS50102"/>
    </source>
</evidence>
<dbReference type="Pfam" id="PF00076">
    <property type="entry name" value="RRM_1"/>
    <property type="match status" value="1"/>
</dbReference>
<keyword evidence="3 7" id="KW-0694">RNA-binding</keyword>
<feature type="domain" description="RRM" evidence="10">
    <location>
        <begin position="8"/>
        <end position="86"/>
    </location>
</feature>
<evidence type="ECO:0000256" key="1">
    <source>
        <dbReference type="ARBA" id="ARBA00000971"/>
    </source>
</evidence>
<dbReference type="GO" id="GO:0016018">
    <property type="term" value="F:cyclosporin A binding"/>
    <property type="evidence" value="ECO:0007669"/>
    <property type="project" value="TreeGrafter"/>
</dbReference>
<evidence type="ECO:0000256" key="3">
    <source>
        <dbReference type="ARBA" id="ARBA00022884"/>
    </source>
</evidence>
<sequence length="312" mass="34074">MSEAKSSNVIHVGGLDAQVTHELLTQAFVPFGDIASIQLPIDPDSNVHRGFAFVEFESANDAREAIDNMHLSELLGKVIKVTSSKQSKIKFDSSKPVWSDEHWLKEHALKTEDDAADQQQPATEEGGVAAEGEAGTSDEPQPKKVKRTTENPRVFFDIDIGGTKAGRIIMELRADVVPKTVKNFLALCTHEKGFGYKKSVFHRIIPEFMCQGGDFTKHNGTGGKSIYGDTFNDENFVLRHVKAGTLSMANAGPNTNGSQFFLTLAETKWLDNKHVVFGSVVSGMDVVKKMEKQGSSSGKTTKKVTITDCGEL</sequence>
<evidence type="ECO:0000256" key="2">
    <source>
        <dbReference type="ARBA" id="ARBA00013194"/>
    </source>
</evidence>
<evidence type="ECO:0000259" key="9">
    <source>
        <dbReference type="PROSITE" id="PS50072"/>
    </source>
</evidence>
<feature type="domain" description="PPIase cyclophilin-type" evidence="9">
    <location>
        <begin position="155"/>
        <end position="311"/>
    </location>
</feature>
<keyword evidence="5" id="KW-0413">Isomerase</keyword>
<evidence type="ECO:0000256" key="4">
    <source>
        <dbReference type="ARBA" id="ARBA00023110"/>
    </source>
</evidence>
<dbReference type="InterPro" id="IPR020892">
    <property type="entry name" value="Cyclophilin-type_PPIase_CS"/>
</dbReference>
<dbReference type="InterPro" id="IPR000504">
    <property type="entry name" value="RRM_dom"/>
</dbReference>
<keyword evidence="12" id="KW-1185">Reference proteome</keyword>
<dbReference type="SUPFAM" id="SSF54928">
    <property type="entry name" value="RNA-binding domain, RBD"/>
    <property type="match status" value="1"/>
</dbReference>
<dbReference type="PROSITE" id="PS00170">
    <property type="entry name" value="CSA_PPIASE_1"/>
    <property type="match status" value="1"/>
</dbReference>
<evidence type="ECO:0000313" key="12">
    <source>
        <dbReference type="Proteomes" id="UP000193642"/>
    </source>
</evidence>
<keyword evidence="4" id="KW-0697">Rotamase</keyword>
<dbReference type="InterPro" id="IPR002130">
    <property type="entry name" value="Cyclophilin-type_PPIase_dom"/>
</dbReference>
<dbReference type="STRING" id="329046.A0A1Y2CVT0"/>
<dbReference type="PRINTS" id="PR00153">
    <property type="entry name" value="CSAPPISMRASE"/>
</dbReference>
<dbReference type="PANTHER" id="PTHR11071:SF561">
    <property type="entry name" value="PEPTIDYL-PROLYL CIS-TRANS ISOMERASE D-RELATED"/>
    <property type="match status" value="1"/>
</dbReference>
<dbReference type="Gene3D" id="3.30.70.330">
    <property type="match status" value="1"/>
</dbReference>
<evidence type="ECO:0000256" key="5">
    <source>
        <dbReference type="ARBA" id="ARBA00023235"/>
    </source>
</evidence>
<dbReference type="GO" id="GO:0005739">
    <property type="term" value="C:mitochondrion"/>
    <property type="evidence" value="ECO:0007669"/>
    <property type="project" value="TreeGrafter"/>
</dbReference>
<dbReference type="Pfam" id="PF00160">
    <property type="entry name" value="Pro_isomerase"/>
    <property type="match status" value="1"/>
</dbReference>
<dbReference type="InterPro" id="IPR035979">
    <property type="entry name" value="RBD_domain_sf"/>
</dbReference>
<feature type="region of interest" description="Disordered" evidence="8">
    <location>
        <begin position="112"/>
        <end position="150"/>
    </location>
</feature>
<dbReference type="CDD" id="cd01926">
    <property type="entry name" value="cyclophilin_ABH_like"/>
    <property type="match status" value="1"/>
</dbReference>
<dbReference type="InterPro" id="IPR029000">
    <property type="entry name" value="Cyclophilin-like_dom_sf"/>
</dbReference>
<evidence type="ECO:0000313" key="11">
    <source>
        <dbReference type="EMBL" id="ORY50924.1"/>
    </source>
</evidence>
<feature type="compositionally biased region" description="Low complexity" evidence="8">
    <location>
        <begin position="122"/>
        <end position="135"/>
    </location>
</feature>
<gene>
    <name evidence="11" type="ORF">BCR33DRAFT_757260</name>
</gene>
<reference evidence="11 12" key="1">
    <citation type="submission" date="2016-07" db="EMBL/GenBank/DDBJ databases">
        <title>Pervasive Adenine N6-methylation of Active Genes in Fungi.</title>
        <authorList>
            <consortium name="DOE Joint Genome Institute"/>
            <person name="Mondo S.J."/>
            <person name="Dannebaum R.O."/>
            <person name="Kuo R.C."/>
            <person name="Labutti K."/>
            <person name="Haridas S."/>
            <person name="Kuo A."/>
            <person name="Salamov A."/>
            <person name="Ahrendt S.R."/>
            <person name="Lipzen A."/>
            <person name="Sullivan W."/>
            <person name="Andreopoulos W.B."/>
            <person name="Clum A."/>
            <person name="Lindquist E."/>
            <person name="Daum C."/>
            <person name="Ramamoorthy G.K."/>
            <person name="Gryganskyi A."/>
            <person name="Culley D."/>
            <person name="Magnuson J.K."/>
            <person name="James T.Y."/>
            <person name="O'Malley M.A."/>
            <person name="Stajich J.E."/>
            <person name="Spatafora J.W."/>
            <person name="Visel A."/>
            <person name="Grigoriev I.V."/>
        </authorList>
    </citation>
    <scope>NUCLEOTIDE SEQUENCE [LARGE SCALE GENOMIC DNA]</scope>
    <source>
        <strain evidence="11 12">JEL800</strain>
    </source>
</reference>
<evidence type="ECO:0000256" key="8">
    <source>
        <dbReference type="SAM" id="MobiDB-lite"/>
    </source>
</evidence>
<protein>
    <recommendedName>
        <fullName evidence="2">peptidylprolyl isomerase</fullName>
        <ecNumber evidence="2">5.2.1.8</ecNumber>
    </recommendedName>
    <alternativeName>
        <fullName evidence="6">Cyclophilin E</fullName>
    </alternativeName>
</protein>
<comment type="caution">
    <text evidence="11">The sequence shown here is derived from an EMBL/GenBank/DDBJ whole genome shotgun (WGS) entry which is preliminary data.</text>
</comment>
<dbReference type="InterPro" id="IPR012677">
    <property type="entry name" value="Nucleotide-bd_a/b_plait_sf"/>
</dbReference>
<dbReference type="PROSITE" id="PS50072">
    <property type="entry name" value="CSA_PPIASE_2"/>
    <property type="match status" value="1"/>
</dbReference>
<dbReference type="GO" id="GO:0006457">
    <property type="term" value="P:protein folding"/>
    <property type="evidence" value="ECO:0007669"/>
    <property type="project" value="InterPro"/>
</dbReference>
<dbReference type="SUPFAM" id="SSF50891">
    <property type="entry name" value="Cyclophilin-like"/>
    <property type="match status" value="1"/>
</dbReference>
<dbReference type="Proteomes" id="UP000193642">
    <property type="component" value="Unassembled WGS sequence"/>
</dbReference>
<dbReference type="SMART" id="SM00360">
    <property type="entry name" value="RRM"/>
    <property type="match status" value="1"/>
</dbReference>
<dbReference type="InterPro" id="IPR034168">
    <property type="entry name" value="PPIE_RRM"/>
</dbReference>
<comment type="catalytic activity">
    <reaction evidence="1">
        <text>[protein]-peptidylproline (omega=180) = [protein]-peptidylproline (omega=0)</text>
        <dbReference type="Rhea" id="RHEA:16237"/>
        <dbReference type="Rhea" id="RHEA-COMP:10747"/>
        <dbReference type="Rhea" id="RHEA-COMP:10748"/>
        <dbReference type="ChEBI" id="CHEBI:83833"/>
        <dbReference type="ChEBI" id="CHEBI:83834"/>
        <dbReference type="EC" id="5.2.1.8"/>
    </reaction>
</comment>
<dbReference type="OrthoDB" id="407442at2759"/>
<dbReference type="PANTHER" id="PTHR11071">
    <property type="entry name" value="PEPTIDYL-PROLYL CIS-TRANS ISOMERASE"/>
    <property type="match status" value="1"/>
</dbReference>
<dbReference type="Gene3D" id="2.40.100.10">
    <property type="entry name" value="Cyclophilin-like"/>
    <property type="match status" value="1"/>
</dbReference>
<dbReference type="EMBL" id="MCGO01000006">
    <property type="protein sequence ID" value="ORY50924.1"/>
    <property type="molecule type" value="Genomic_DNA"/>
</dbReference>
<dbReference type="GO" id="GO:0003755">
    <property type="term" value="F:peptidyl-prolyl cis-trans isomerase activity"/>
    <property type="evidence" value="ECO:0007669"/>
    <property type="project" value="UniProtKB-KW"/>
</dbReference>
<dbReference type="EC" id="5.2.1.8" evidence="2"/>
<dbReference type="FunFam" id="2.40.100.10:FF:000013">
    <property type="entry name" value="Peptidyl-prolyl cis-trans isomerase"/>
    <property type="match status" value="1"/>
</dbReference>
<dbReference type="CDD" id="cd12347">
    <property type="entry name" value="RRM_PPIE"/>
    <property type="match status" value="1"/>
</dbReference>
<name>A0A1Y2CVT0_9FUNG</name>
<evidence type="ECO:0000256" key="7">
    <source>
        <dbReference type="PROSITE-ProRule" id="PRU00176"/>
    </source>
</evidence>
<dbReference type="GO" id="GO:0003723">
    <property type="term" value="F:RNA binding"/>
    <property type="evidence" value="ECO:0007669"/>
    <property type="project" value="UniProtKB-UniRule"/>
</dbReference>
<dbReference type="AlphaFoldDB" id="A0A1Y2CVT0"/>
<proteinExistence type="predicted"/>
<organism evidence="11 12">
    <name type="scientific">Rhizoclosmatium globosum</name>
    <dbReference type="NCBI Taxonomy" id="329046"/>
    <lineage>
        <taxon>Eukaryota</taxon>
        <taxon>Fungi</taxon>
        <taxon>Fungi incertae sedis</taxon>
        <taxon>Chytridiomycota</taxon>
        <taxon>Chytridiomycota incertae sedis</taxon>
        <taxon>Chytridiomycetes</taxon>
        <taxon>Chytridiales</taxon>
        <taxon>Chytriomycetaceae</taxon>
        <taxon>Rhizoclosmatium</taxon>
    </lineage>
</organism>
<dbReference type="PROSITE" id="PS50102">
    <property type="entry name" value="RRM"/>
    <property type="match status" value="1"/>
</dbReference>
<evidence type="ECO:0000256" key="6">
    <source>
        <dbReference type="ARBA" id="ARBA00049785"/>
    </source>
</evidence>